<evidence type="ECO:0000256" key="4">
    <source>
        <dbReference type="ARBA" id="ARBA00023163"/>
    </source>
</evidence>
<dbReference type="Proteomes" id="UP001567538">
    <property type="component" value="Unassembled WGS sequence"/>
</dbReference>
<dbReference type="EMBL" id="JBEAFC010000010">
    <property type="protein sequence ID" value="KAL1538929.1"/>
    <property type="molecule type" value="Genomic_DNA"/>
</dbReference>
<comment type="caution">
    <text evidence="8">The sequence shown here is derived from an EMBL/GenBank/DDBJ whole genome shotgun (WGS) entry which is preliminary data.</text>
</comment>
<dbReference type="SMART" id="SM01019">
    <property type="entry name" value="B3"/>
    <property type="match status" value="2"/>
</dbReference>
<organism evidence="8 9">
    <name type="scientific">Salvia divinorum</name>
    <name type="common">Maria pastora</name>
    <name type="synonym">Diviner's sage</name>
    <dbReference type="NCBI Taxonomy" id="28513"/>
    <lineage>
        <taxon>Eukaryota</taxon>
        <taxon>Viridiplantae</taxon>
        <taxon>Streptophyta</taxon>
        <taxon>Embryophyta</taxon>
        <taxon>Tracheophyta</taxon>
        <taxon>Spermatophyta</taxon>
        <taxon>Magnoliopsida</taxon>
        <taxon>eudicotyledons</taxon>
        <taxon>Gunneridae</taxon>
        <taxon>Pentapetalae</taxon>
        <taxon>asterids</taxon>
        <taxon>lamiids</taxon>
        <taxon>Lamiales</taxon>
        <taxon>Lamiaceae</taxon>
        <taxon>Nepetoideae</taxon>
        <taxon>Mentheae</taxon>
        <taxon>Salviinae</taxon>
        <taxon>Salvia</taxon>
        <taxon>Salvia subgen. Calosphace</taxon>
    </lineage>
</organism>
<dbReference type="PROSITE" id="PS50863">
    <property type="entry name" value="B3"/>
    <property type="match status" value="1"/>
</dbReference>
<sequence>MARSEHRNASFVMPCLGDFSSKLFIPVKFMAEYSQAIQHSVMLHTDYSTECWDVKIKPIDSDFYMTDGWPEFVKDNHLDHLDFLTFRLTGESAFMVSIYKSDGCRRRPPSPTTSSDSSDVDGRGIKRGREPTPEIPPPTLVSGGRRRRSKCWFFKEDSPLYFATTLKPHHITRFNLPQEFSKVANMKVKKQVRLVYEGNYSHGISVVVDPRPEGFRVDLAMGWRQFFVANGLEIGRTYSFEFNLDHNLFHVKEVACPTSMISPSN</sequence>
<protein>
    <submittedName>
        <fullName evidence="8">B3 domain-containing protein REM14-like</fullName>
    </submittedName>
</protein>
<evidence type="ECO:0000256" key="1">
    <source>
        <dbReference type="ARBA" id="ARBA00004123"/>
    </source>
</evidence>
<dbReference type="Gene3D" id="2.40.330.10">
    <property type="entry name" value="DNA-binding pseudobarrel domain"/>
    <property type="match status" value="2"/>
</dbReference>
<keyword evidence="9" id="KW-1185">Reference proteome</keyword>
<dbReference type="InterPro" id="IPR003340">
    <property type="entry name" value="B3_DNA-bd"/>
</dbReference>
<evidence type="ECO:0000259" key="7">
    <source>
        <dbReference type="PROSITE" id="PS50863"/>
    </source>
</evidence>
<evidence type="ECO:0000256" key="3">
    <source>
        <dbReference type="ARBA" id="ARBA00023125"/>
    </source>
</evidence>
<feature type="domain" description="TF-B3" evidence="7">
    <location>
        <begin position="8"/>
        <end position="102"/>
    </location>
</feature>
<evidence type="ECO:0000256" key="5">
    <source>
        <dbReference type="ARBA" id="ARBA00023242"/>
    </source>
</evidence>
<evidence type="ECO:0000256" key="6">
    <source>
        <dbReference type="SAM" id="MobiDB-lite"/>
    </source>
</evidence>
<comment type="subcellular location">
    <subcellularLocation>
        <location evidence="1">Nucleus</location>
    </subcellularLocation>
</comment>
<dbReference type="GO" id="GO:0003677">
    <property type="term" value="F:DNA binding"/>
    <property type="evidence" value="ECO:0007669"/>
    <property type="project" value="UniProtKB-KW"/>
</dbReference>
<dbReference type="CDD" id="cd10017">
    <property type="entry name" value="B3_DNA"/>
    <property type="match status" value="1"/>
</dbReference>
<keyword evidence="2" id="KW-0805">Transcription regulation</keyword>
<evidence type="ECO:0000313" key="8">
    <source>
        <dbReference type="EMBL" id="KAL1538929.1"/>
    </source>
</evidence>
<dbReference type="SUPFAM" id="SSF101936">
    <property type="entry name" value="DNA-binding pseudobarrel domain"/>
    <property type="match status" value="2"/>
</dbReference>
<keyword evidence="4" id="KW-0804">Transcription</keyword>
<name>A0ABD1G6V4_SALDI</name>
<evidence type="ECO:0000313" key="9">
    <source>
        <dbReference type="Proteomes" id="UP001567538"/>
    </source>
</evidence>
<reference evidence="8 9" key="1">
    <citation type="submission" date="2024-06" db="EMBL/GenBank/DDBJ databases">
        <title>A chromosome level genome sequence of Diviner's sage (Salvia divinorum).</title>
        <authorList>
            <person name="Ford S.A."/>
            <person name="Ro D.-K."/>
            <person name="Ness R.W."/>
            <person name="Phillips M.A."/>
        </authorList>
    </citation>
    <scope>NUCLEOTIDE SEQUENCE [LARGE SCALE GENOMIC DNA]</scope>
    <source>
        <strain evidence="8">SAF-2024a</strain>
        <tissue evidence="8">Leaf</tissue>
    </source>
</reference>
<dbReference type="Pfam" id="PF02362">
    <property type="entry name" value="B3"/>
    <property type="match status" value="1"/>
</dbReference>
<gene>
    <name evidence="8" type="ORF">AAHA92_27614</name>
</gene>
<dbReference type="GO" id="GO:0005634">
    <property type="term" value="C:nucleus"/>
    <property type="evidence" value="ECO:0007669"/>
    <property type="project" value="UniProtKB-SubCell"/>
</dbReference>
<feature type="compositionally biased region" description="Basic and acidic residues" evidence="6">
    <location>
        <begin position="120"/>
        <end position="132"/>
    </location>
</feature>
<keyword evidence="3" id="KW-0238">DNA-binding</keyword>
<proteinExistence type="predicted"/>
<evidence type="ECO:0000256" key="2">
    <source>
        <dbReference type="ARBA" id="ARBA00023015"/>
    </source>
</evidence>
<dbReference type="AlphaFoldDB" id="A0ABD1G6V4"/>
<keyword evidence="5" id="KW-0539">Nucleus</keyword>
<feature type="region of interest" description="Disordered" evidence="6">
    <location>
        <begin position="103"/>
        <end position="144"/>
    </location>
</feature>
<dbReference type="PANTHER" id="PTHR31674:SF25">
    <property type="entry name" value="B3 DOMAIN-CONTAINING TRANSCRIPTION FACTOR VRN1-LIKE"/>
    <property type="match status" value="1"/>
</dbReference>
<dbReference type="InterPro" id="IPR039218">
    <property type="entry name" value="REM_fam"/>
</dbReference>
<dbReference type="PANTHER" id="PTHR31674">
    <property type="entry name" value="B3 DOMAIN-CONTAINING PROTEIN REM-LIKE 3-RELATED"/>
    <property type="match status" value="1"/>
</dbReference>
<accession>A0ABD1G6V4</accession>
<dbReference type="InterPro" id="IPR015300">
    <property type="entry name" value="DNA-bd_pseudobarrel_sf"/>
</dbReference>